<accession>A0A953J9P4</accession>
<sequence length="139" mass="16276">MTRKTTKKAAVEDDNARKERLRKVLIQKREDIIREAKSEIKKFKSGEKRQLVETVMDDGDLSVVDLSEDISLKQLSTHRETLIKIDTALRKLEEGTYGICEECGDEISEERLKVLPFAIYCRDDQEKKELMEKMEREIQ</sequence>
<dbReference type="Proteomes" id="UP000705867">
    <property type="component" value="Unassembled WGS sequence"/>
</dbReference>
<evidence type="ECO:0000256" key="1">
    <source>
        <dbReference type="ARBA" id="ARBA00022723"/>
    </source>
</evidence>
<dbReference type="AlphaFoldDB" id="A0A953J9P4"/>
<dbReference type="PANTHER" id="PTHR33823:SF4">
    <property type="entry name" value="GENERAL STRESS PROTEIN 16O"/>
    <property type="match status" value="1"/>
</dbReference>
<reference evidence="6" key="2">
    <citation type="submission" date="2021-08" db="EMBL/GenBank/DDBJ databases">
        <authorList>
            <person name="Dalcin Martins P."/>
        </authorList>
    </citation>
    <scope>NUCLEOTIDE SEQUENCE</scope>
    <source>
        <strain evidence="6">MAG_39</strain>
    </source>
</reference>
<name>A0A953J9P4_9BACT</name>
<gene>
    <name evidence="6" type="ORF">K8I29_00800</name>
</gene>
<evidence type="ECO:0000256" key="4">
    <source>
        <dbReference type="PROSITE-ProRule" id="PRU00510"/>
    </source>
</evidence>
<evidence type="ECO:0000313" key="6">
    <source>
        <dbReference type="EMBL" id="MBZ0154735.1"/>
    </source>
</evidence>
<keyword evidence="2" id="KW-0863">Zinc-finger</keyword>
<feature type="domain" description="Zinc finger DksA/TraR C4-type" evidence="5">
    <location>
        <begin position="95"/>
        <end position="129"/>
    </location>
</feature>
<proteinExistence type="predicted"/>
<evidence type="ECO:0000259" key="5">
    <source>
        <dbReference type="Pfam" id="PF01258"/>
    </source>
</evidence>
<dbReference type="EMBL" id="JAIOIV010000010">
    <property type="protein sequence ID" value="MBZ0154735.1"/>
    <property type="molecule type" value="Genomic_DNA"/>
</dbReference>
<organism evidence="6 7">
    <name type="scientific">Candidatus Nitrobium versatile</name>
    <dbReference type="NCBI Taxonomy" id="2884831"/>
    <lineage>
        <taxon>Bacteria</taxon>
        <taxon>Pseudomonadati</taxon>
        <taxon>Nitrospirota</taxon>
        <taxon>Nitrospiria</taxon>
        <taxon>Nitrospirales</taxon>
        <taxon>Nitrospiraceae</taxon>
        <taxon>Candidatus Nitrobium</taxon>
    </lineage>
</organism>
<dbReference type="InterPro" id="IPR000962">
    <property type="entry name" value="Znf_DskA_TraR"/>
</dbReference>
<keyword evidence="3" id="KW-0862">Zinc</keyword>
<dbReference type="Pfam" id="PF01258">
    <property type="entry name" value="zf-dskA_traR"/>
    <property type="match status" value="1"/>
</dbReference>
<dbReference type="Gene3D" id="1.20.120.910">
    <property type="entry name" value="DksA, coiled-coil domain"/>
    <property type="match status" value="1"/>
</dbReference>
<keyword evidence="1" id="KW-0479">Metal-binding</keyword>
<feature type="zinc finger region" description="dksA C4-type" evidence="4">
    <location>
        <begin position="100"/>
        <end position="124"/>
    </location>
</feature>
<dbReference type="PANTHER" id="PTHR33823">
    <property type="entry name" value="RNA POLYMERASE-BINDING TRANSCRIPTION FACTOR DKSA-RELATED"/>
    <property type="match status" value="1"/>
</dbReference>
<evidence type="ECO:0000256" key="2">
    <source>
        <dbReference type="ARBA" id="ARBA00022771"/>
    </source>
</evidence>
<dbReference type="GO" id="GO:0008270">
    <property type="term" value="F:zinc ion binding"/>
    <property type="evidence" value="ECO:0007669"/>
    <property type="project" value="UniProtKB-KW"/>
</dbReference>
<dbReference type="SUPFAM" id="SSF109635">
    <property type="entry name" value="DnaK suppressor protein DksA, alpha-hairpin domain"/>
    <property type="match status" value="1"/>
</dbReference>
<evidence type="ECO:0000256" key="3">
    <source>
        <dbReference type="ARBA" id="ARBA00022833"/>
    </source>
</evidence>
<dbReference type="SUPFAM" id="SSF57716">
    <property type="entry name" value="Glucocorticoid receptor-like (DNA-binding domain)"/>
    <property type="match status" value="1"/>
</dbReference>
<dbReference type="InterPro" id="IPR037187">
    <property type="entry name" value="DnaK_N"/>
</dbReference>
<comment type="caution">
    <text evidence="6">The sequence shown here is derived from an EMBL/GenBank/DDBJ whole genome shotgun (WGS) entry which is preliminary data.</text>
</comment>
<dbReference type="PROSITE" id="PS51128">
    <property type="entry name" value="ZF_DKSA_2"/>
    <property type="match status" value="1"/>
</dbReference>
<protein>
    <submittedName>
        <fullName evidence="6">TraR/DksA family transcriptional regulator</fullName>
    </submittedName>
</protein>
<evidence type="ECO:0000313" key="7">
    <source>
        <dbReference type="Proteomes" id="UP000705867"/>
    </source>
</evidence>
<reference evidence="6" key="1">
    <citation type="journal article" date="2021" name="bioRxiv">
        <title>Unraveling nitrogen, sulfur and carbon metabolic pathways and microbial community transcriptional responses to substrate deprivation and toxicity stresses in a bioreactor mimicking anoxic brackish coastal sediment conditions.</title>
        <authorList>
            <person name="Martins P.D."/>
            <person name="Echeveste M.J."/>
            <person name="Arshad A."/>
            <person name="Kurth J."/>
            <person name="Ouboter H."/>
            <person name="Jetten M.S.M."/>
            <person name="Welte C.U."/>
        </authorList>
    </citation>
    <scope>NUCLEOTIDE SEQUENCE</scope>
    <source>
        <strain evidence="6">MAG_39</strain>
    </source>
</reference>